<evidence type="ECO:0000256" key="4">
    <source>
        <dbReference type="ARBA" id="ARBA00022692"/>
    </source>
</evidence>
<feature type="transmembrane region" description="Helical" evidence="9">
    <location>
        <begin position="203"/>
        <end position="224"/>
    </location>
</feature>
<keyword evidence="7" id="KW-0046">Antibiotic resistance</keyword>
<keyword evidence="4 9" id="KW-0812">Transmembrane</keyword>
<sequence>MAGPLHGRRGALLLLTSVELVVFLDVSIVNVALPAIGAALGMTVVGLAWVGTAYQVTFGGFQLGAGRATDVLGRRRLFQAGLVVFTAGSLLAGMAAWPWLLLTARALQGVGAAILVPAELSLLTVMFTEPAAYRRAFGWWSAMGAVGAAGGVVLGGLIVELLNWPRIFLINVPIGIAGLMAGGRLLPGDDTRSPAAARSRLDLPGIVTGTGALLLLVYVVTVAAEGRLDAFAALLGGLGLLLAIGFVVVERRSVDPLLPFRFFRVPDVTGATMASVIVGAAHVPAFVFLALYFQKVQGYTALESGLAVLPIAIGNLLVSRLAVPRALARLGPRMVLTLGMGFMALGLALLSRMPVDADLVTDYLPGALLFAVGLPAVFVGSTLPAVKAVAEHETGVVSGLVNTAQRIGAGLGVAVLAALAEQRTNASSGPEAVSLNEGYRLTFLAAAAIALAGLMVGLWLVRRGRNAVAPADGAAAETGPETSSSASEHVS</sequence>
<feature type="compositionally biased region" description="Polar residues" evidence="8">
    <location>
        <begin position="480"/>
        <end position="491"/>
    </location>
</feature>
<comment type="caution">
    <text evidence="11">The sequence shown here is derived from an EMBL/GenBank/DDBJ whole genome shotgun (WGS) entry which is preliminary data.</text>
</comment>
<feature type="transmembrane region" description="Helical" evidence="9">
    <location>
        <begin position="270"/>
        <end position="293"/>
    </location>
</feature>
<evidence type="ECO:0000256" key="1">
    <source>
        <dbReference type="ARBA" id="ARBA00004651"/>
    </source>
</evidence>
<protein>
    <submittedName>
        <fullName evidence="11">DHA2 family efflux MFS transporter permease subunit</fullName>
    </submittedName>
</protein>
<dbReference type="PROSITE" id="PS50850">
    <property type="entry name" value="MFS"/>
    <property type="match status" value="1"/>
</dbReference>
<feature type="transmembrane region" description="Helical" evidence="9">
    <location>
        <begin position="106"/>
        <end position="125"/>
    </location>
</feature>
<feature type="transmembrane region" description="Helical" evidence="9">
    <location>
        <begin position="12"/>
        <end position="33"/>
    </location>
</feature>
<evidence type="ECO:0000256" key="6">
    <source>
        <dbReference type="ARBA" id="ARBA00023136"/>
    </source>
</evidence>
<keyword evidence="3" id="KW-1003">Cell membrane</keyword>
<organism evidence="11 12">
    <name type="scientific">Streptomyces olivaceiscleroticus</name>
    <dbReference type="NCBI Taxonomy" id="68245"/>
    <lineage>
        <taxon>Bacteria</taxon>
        <taxon>Bacillati</taxon>
        <taxon>Actinomycetota</taxon>
        <taxon>Actinomycetes</taxon>
        <taxon>Kitasatosporales</taxon>
        <taxon>Streptomycetaceae</taxon>
        <taxon>Streptomyces</taxon>
    </lineage>
</organism>
<evidence type="ECO:0000256" key="7">
    <source>
        <dbReference type="ARBA" id="ARBA00023251"/>
    </source>
</evidence>
<dbReference type="InterPro" id="IPR020846">
    <property type="entry name" value="MFS_dom"/>
</dbReference>
<feature type="transmembrane region" description="Helical" evidence="9">
    <location>
        <begin position="77"/>
        <end position="100"/>
    </location>
</feature>
<feature type="transmembrane region" description="Helical" evidence="9">
    <location>
        <begin position="363"/>
        <end position="383"/>
    </location>
</feature>
<dbReference type="PANTHER" id="PTHR42718">
    <property type="entry name" value="MAJOR FACILITATOR SUPERFAMILY MULTIDRUG TRANSPORTER MFSC"/>
    <property type="match status" value="1"/>
</dbReference>
<feature type="transmembrane region" description="Helical" evidence="9">
    <location>
        <begin position="230"/>
        <end position="249"/>
    </location>
</feature>
<dbReference type="PRINTS" id="PR01036">
    <property type="entry name" value="TCRTETB"/>
</dbReference>
<dbReference type="InterPro" id="IPR011701">
    <property type="entry name" value="MFS"/>
</dbReference>
<feature type="transmembrane region" description="Helical" evidence="9">
    <location>
        <begin position="330"/>
        <end position="351"/>
    </location>
</feature>
<dbReference type="Gene3D" id="1.20.1720.10">
    <property type="entry name" value="Multidrug resistance protein D"/>
    <property type="match status" value="1"/>
</dbReference>
<dbReference type="EMBL" id="BAAABY010000054">
    <property type="protein sequence ID" value="GAA0494872.1"/>
    <property type="molecule type" value="Genomic_DNA"/>
</dbReference>
<feature type="transmembrane region" description="Helical" evidence="9">
    <location>
        <begin position="39"/>
        <end position="65"/>
    </location>
</feature>
<keyword evidence="2" id="KW-0813">Transport</keyword>
<evidence type="ECO:0000256" key="3">
    <source>
        <dbReference type="ARBA" id="ARBA00022475"/>
    </source>
</evidence>
<feature type="transmembrane region" description="Helical" evidence="9">
    <location>
        <begin position="439"/>
        <end position="461"/>
    </location>
</feature>
<evidence type="ECO:0000259" key="10">
    <source>
        <dbReference type="PROSITE" id="PS50850"/>
    </source>
</evidence>
<feature type="domain" description="Major facilitator superfamily (MFS) profile" evidence="10">
    <location>
        <begin position="11"/>
        <end position="465"/>
    </location>
</feature>
<gene>
    <name evidence="11" type="ORF">GCM10010361_70300</name>
</gene>
<evidence type="ECO:0000313" key="12">
    <source>
        <dbReference type="Proteomes" id="UP001500909"/>
    </source>
</evidence>
<dbReference type="Gene3D" id="1.20.1250.20">
    <property type="entry name" value="MFS general substrate transporter like domains"/>
    <property type="match status" value="1"/>
</dbReference>
<feature type="region of interest" description="Disordered" evidence="8">
    <location>
        <begin position="471"/>
        <end position="491"/>
    </location>
</feature>
<dbReference type="Pfam" id="PF07690">
    <property type="entry name" value="MFS_1"/>
    <property type="match status" value="1"/>
</dbReference>
<dbReference type="SUPFAM" id="SSF103473">
    <property type="entry name" value="MFS general substrate transporter"/>
    <property type="match status" value="1"/>
</dbReference>
<name>A0ABP3L7G0_9ACTN</name>
<feature type="transmembrane region" description="Helical" evidence="9">
    <location>
        <begin position="137"/>
        <end position="158"/>
    </location>
</feature>
<feature type="transmembrane region" description="Helical" evidence="9">
    <location>
        <begin position="299"/>
        <end position="318"/>
    </location>
</feature>
<dbReference type="InterPro" id="IPR036259">
    <property type="entry name" value="MFS_trans_sf"/>
</dbReference>
<proteinExistence type="predicted"/>
<feature type="transmembrane region" description="Helical" evidence="9">
    <location>
        <begin position="164"/>
        <end position="182"/>
    </location>
</feature>
<keyword evidence="12" id="KW-1185">Reference proteome</keyword>
<accession>A0ABP3L7G0</accession>
<evidence type="ECO:0000256" key="8">
    <source>
        <dbReference type="SAM" id="MobiDB-lite"/>
    </source>
</evidence>
<dbReference type="PANTHER" id="PTHR42718:SF46">
    <property type="entry name" value="BLR6921 PROTEIN"/>
    <property type="match status" value="1"/>
</dbReference>
<dbReference type="RefSeq" id="WP_346099531.1">
    <property type="nucleotide sequence ID" value="NZ_BAAABY010000054.1"/>
</dbReference>
<reference evidence="12" key="1">
    <citation type="journal article" date="2019" name="Int. J. Syst. Evol. Microbiol.">
        <title>The Global Catalogue of Microorganisms (GCM) 10K type strain sequencing project: providing services to taxonomists for standard genome sequencing and annotation.</title>
        <authorList>
            <consortium name="The Broad Institute Genomics Platform"/>
            <consortium name="The Broad Institute Genome Sequencing Center for Infectious Disease"/>
            <person name="Wu L."/>
            <person name="Ma J."/>
        </authorList>
    </citation>
    <scope>NUCLEOTIDE SEQUENCE [LARGE SCALE GENOMIC DNA]</scope>
    <source>
        <strain evidence="12">JCM 4805</strain>
    </source>
</reference>
<evidence type="ECO:0000256" key="5">
    <source>
        <dbReference type="ARBA" id="ARBA00022989"/>
    </source>
</evidence>
<evidence type="ECO:0000256" key="9">
    <source>
        <dbReference type="SAM" id="Phobius"/>
    </source>
</evidence>
<keyword evidence="6 9" id="KW-0472">Membrane</keyword>
<keyword evidence="5 9" id="KW-1133">Transmembrane helix</keyword>
<dbReference type="CDD" id="cd17321">
    <property type="entry name" value="MFS_MMR_MDR_like"/>
    <property type="match status" value="1"/>
</dbReference>
<comment type="subcellular location">
    <subcellularLocation>
        <location evidence="1">Cell membrane</location>
        <topology evidence="1">Multi-pass membrane protein</topology>
    </subcellularLocation>
</comment>
<evidence type="ECO:0000256" key="2">
    <source>
        <dbReference type="ARBA" id="ARBA00022448"/>
    </source>
</evidence>
<dbReference type="Proteomes" id="UP001500909">
    <property type="component" value="Unassembled WGS sequence"/>
</dbReference>
<evidence type="ECO:0000313" key="11">
    <source>
        <dbReference type="EMBL" id="GAA0494872.1"/>
    </source>
</evidence>